<evidence type="ECO:0000256" key="9">
    <source>
        <dbReference type="SAM" id="MobiDB-lite"/>
    </source>
</evidence>
<evidence type="ECO:0000256" key="1">
    <source>
        <dbReference type="ARBA" id="ARBA00004173"/>
    </source>
</evidence>
<organism evidence="10">
    <name type="scientific">Arion vulgaris</name>
    <dbReference type="NCBI Taxonomy" id="1028688"/>
    <lineage>
        <taxon>Eukaryota</taxon>
        <taxon>Metazoa</taxon>
        <taxon>Spiralia</taxon>
        <taxon>Lophotrochozoa</taxon>
        <taxon>Mollusca</taxon>
        <taxon>Gastropoda</taxon>
        <taxon>Heterobranchia</taxon>
        <taxon>Euthyneura</taxon>
        <taxon>Panpulmonata</taxon>
        <taxon>Eupulmonata</taxon>
        <taxon>Stylommatophora</taxon>
        <taxon>Helicina</taxon>
        <taxon>Arionoidea</taxon>
        <taxon>Arionidae</taxon>
        <taxon>Arion</taxon>
    </lineage>
</organism>
<accession>A0A0B7BTU5</accession>
<evidence type="ECO:0000256" key="3">
    <source>
        <dbReference type="ARBA" id="ARBA00022927"/>
    </source>
</evidence>
<evidence type="ECO:0000256" key="5">
    <source>
        <dbReference type="ARBA" id="ARBA00023010"/>
    </source>
</evidence>
<evidence type="ECO:0000256" key="7">
    <source>
        <dbReference type="ARBA" id="ARBA00023157"/>
    </source>
</evidence>
<keyword evidence="4" id="KW-0560">Oxidoreductase</keyword>
<keyword evidence="8" id="KW-0676">Redox-active center</keyword>
<evidence type="ECO:0008006" key="11">
    <source>
        <dbReference type="Google" id="ProtNLM"/>
    </source>
</evidence>
<protein>
    <recommendedName>
        <fullName evidence="11">CHCH domain-containing protein</fullName>
    </recommendedName>
</protein>
<evidence type="ECO:0000256" key="2">
    <source>
        <dbReference type="ARBA" id="ARBA00022448"/>
    </source>
</evidence>
<sequence>MSYCKKEGKDEVIFATREDLDVPSTAIINFVEDEADQQPGLILPNGNINWECPCLGGMASGPCGVEFRNAFTCFHHSKADPKGSDCFEAFLCMQDCMGNYPELYPAPKVSMSDELSQMSAGQEGMNLEEVAGDEEKTMPDLFKTEGKS</sequence>
<keyword evidence="3" id="KW-0653">Protein transport</keyword>
<evidence type="ECO:0000313" key="10">
    <source>
        <dbReference type="EMBL" id="CEK96398.1"/>
    </source>
</evidence>
<dbReference type="GO" id="GO:0045041">
    <property type="term" value="P:protein import into mitochondrial intermembrane space"/>
    <property type="evidence" value="ECO:0007669"/>
    <property type="project" value="InterPro"/>
</dbReference>
<evidence type="ECO:0000256" key="8">
    <source>
        <dbReference type="ARBA" id="ARBA00023284"/>
    </source>
</evidence>
<dbReference type="GO" id="GO:0015035">
    <property type="term" value="F:protein-disulfide reductase activity"/>
    <property type="evidence" value="ECO:0007669"/>
    <property type="project" value="InterPro"/>
</dbReference>
<evidence type="ECO:0000256" key="4">
    <source>
        <dbReference type="ARBA" id="ARBA00023002"/>
    </source>
</evidence>
<dbReference type="PANTHER" id="PTHR21622:SF0">
    <property type="entry name" value="COILED-COIL-HELIX-COILED-COIL-HELIX DOMAIN CONTAINING 4"/>
    <property type="match status" value="1"/>
</dbReference>
<dbReference type="AlphaFoldDB" id="A0A0B7BTU5"/>
<dbReference type="PANTHER" id="PTHR21622">
    <property type="entry name" value="COILED-COIL-HELIX-COILED-COIL-HELIX DOMAIN CONTAINING 4"/>
    <property type="match status" value="1"/>
</dbReference>
<dbReference type="EMBL" id="HACG01049533">
    <property type="protein sequence ID" value="CEK96398.1"/>
    <property type="molecule type" value="Transcribed_RNA"/>
</dbReference>
<gene>
    <name evidence="10" type="primary">ORF211906</name>
</gene>
<dbReference type="InterPro" id="IPR039289">
    <property type="entry name" value="CHCHD4"/>
</dbReference>
<name>A0A0B7BTU5_9EUPU</name>
<dbReference type="GO" id="GO:0005758">
    <property type="term" value="C:mitochondrial intermembrane space"/>
    <property type="evidence" value="ECO:0007669"/>
    <property type="project" value="TreeGrafter"/>
</dbReference>
<keyword evidence="6" id="KW-0496">Mitochondrion</keyword>
<feature type="region of interest" description="Disordered" evidence="9">
    <location>
        <begin position="117"/>
        <end position="148"/>
    </location>
</feature>
<proteinExistence type="predicted"/>
<dbReference type="PROSITE" id="PS51808">
    <property type="entry name" value="CHCH"/>
    <property type="match status" value="1"/>
</dbReference>
<keyword evidence="5" id="KW-0811">Translocation</keyword>
<evidence type="ECO:0000256" key="6">
    <source>
        <dbReference type="ARBA" id="ARBA00023128"/>
    </source>
</evidence>
<keyword evidence="2" id="KW-0813">Transport</keyword>
<feature type="compositionally biased region" description="Basic and acidic residues" evidence="9">
    <location>
        <begin position="133"/>
        <end position="148"/>
    </location>
</feature>
<keyword evidence="7" id="KW-1015">Disulfide bond</keyword>
<dbReference type="Gene3D" id="1.10.287.2900">
    <property type="match status" value="1"/>
</dbReference>
<comment type="subcellular location">
    <subcellularLocation>
        <location evidence="1">Mitochondrion</location>
    </subcellularLocation>
</comment>
<reference evidence="10" key="1">
    <citation type="submission" date="2014-12" db="EMBL/GenBank/DDBJ databases">
        <title>Insight into the proteome of Arion vulgaris.</title>
        <authorList>
            <person name="Aradska J."/>
            <person name="Bulat T."/>
            <person name="Smidak R."/>
            <person name="Sarate P."/>
            <person name="Gangsoo J."/>
            <person name="Sialana F."/>
            <person name="Bilban M."/>
            <person name="Lubec G."/>
        </authorList>
    </citation>
    <scope>NUCLEOTIDE SEQUENCE</scope>
    <source>
        <tissue evidence="10">Skin</tissue>
    </source>
</reference>